<dbReference type="InterPro" id="IPR013352">
    <property type="entry name" value="Fe_hydrogenase_subset"/>
</dbReference>
<evidence type="ECO:0000256" key="5">
    <source>
        <dbReference type="ARBA" id="ARBA00023014"/>
    </source>
</evidence>
<evidence type="ECO:0000313" key="9">
    <source>
        <dbReference type="EMBL" id="KKS39971.1"/>
    </source>
</evidence>
<evidence type="ECO:0000259" key="8">
    <source>
        <dbReference type="PROSITE" id="PS51839"/>
    </source>
</evidence>
<evidence type="ECO:0000256" key="2">
    <source>
        <dbReference type="ARBA" id="ARBA00022723"/>
    </source>
</evidence>
<gene>
    <name evidence="9" type="ORF">UV02_C0050G0006</name>
</gene>
<dbReference type="EMBL" id="LCCW01000050">
    <property type="protein sequence ID" value="KKS39971.1"/>
    <property type="molecule type" value="Genomic_DNA"/>
</dbReference>
<dbReference type="InterPro" id="IPR001041">
    <property type="entry name" value="2Fe-2S_ferredoxin-type"/>
</dbReference>
<dbReference type="Pfam" id="PF00037">
    <property type="entry name" value="Fer4"/>
    <property type="match status" value="1"/>
</dbReference>
<keyword evidence="4" id="KW-0408">Iron</keyword>
<evidence type="ECO:0000256" key="1">
    <source>
        <dbReference type="ARBA" id="ARBA00022485"/>
    </source>
</evidence>
<dbReference type="InterPro" id="IPR036010">
    <property type="entry name" value="2Fe-2S_ferredoxin-like_sf"/>
</dbReference>
<dbReference type="Gene3D" id="3.40.950.10">
    <property type="entry name" value="Fe-only Hydrogenase (Larger Subunit), Chain L, domain 3"/>
    <property type="match status" value="1"/>
</dbReference>
<evidence type="ECO:0000259" key="7">
    <source>
        <dbReference type="PROSITE" id="PS51379"/>
    </source>
</evidence>
<dbReference type="PROSITE" id="PS51085">
    <property type="entry name" value="2FE2S_FER_2"/>
    <property type="match status" value="1"/>
</dbReference>
<dbReference type="SMART" id="SM00902">
    <property type="entry name" value="Fe_hyd_SSU"/>
    <property type="match status" value="1"/>
</dbReference>
<dbReference type="InterPro" id="IPR050340">
    <property type="entry name" value="Cytosolic_Fe-S_CAF"/>
</dbReference>
<dbReference type="AlphaFoldDB" id="A0A0G1B0T1"/>
<organism evidence="9 10">
    <name type="scientific">Candidatus Kuenenbacteria bacterium GW2011_GWA2_42_15</name>
    <dbReference type="NCBI Taxonomy" id="1618677"/>
    <lineage>
        <taxon>Bacteria</taxon>
        <taxon>Candidatus Kueneniibacteriota</taxon>
    </lineage>
</organism>
<dbReference type="Gene3D" id="4.10.260.20">
    <property type="entry name" value="Iron hydrogenase, small subunit"/>
    <property type="match status" value="1"/>
</dbReference>
<feature type="domain" description="4Fe-4S ferredoxin-type" evidence="7">
    <location>
        <begin position="175"/>
        <end position="205"/>
    </location>
</feature>
<dbReference type="PROSITE" id="PS51379">
    <property type="entry name" value="4FE4S_FER_2"/>
    <property type="match status" value="2"/>
</dbReference>
<keyword evidence="1" id="KW-0004">4Fe-4S</keyword>
<evidence type="ECO:0000313" key="10">
    <source>
        <dbReference type="Proteomes" id="UP000034516"/>
    </source>
</evidence>
<dbReference type="InterPro" id="IPR003149">
    <property type="entry name" value="Fe_hydrogenase_ssu"/>
</dbReference>
<dbReference type="FunFam" id="3.30.70.20:FF:000035">
    <property type="entry name" value="Iron hydrogenase 1"/>
    <property type="match status" value="1"/>
</dbReference>
<dbReference type="Pfam" id="PF02256">
    <property type="entry name" value="Fe_hyd_SSU"/>
    <property type="match status" value="1"/>
</dbReference>
<dbReference type="InterPro" id="IPR017900">
    <property type="entry name" value="4Fe4S_Fe_S_CS"/>
</dbReference>
<dbReference type="SUPFAM" id="SSF54292">
    <property type="entry name" value="2Fe-2S ferredoxin-like"/>
    <property type="match status" value="1"/>
</dbReference>
<dbReference type="PROSITE" id="PS00198">
    <property type="entry name" value="4FE4S_FER_1"/>
    <property type="match status" value="1"/>
</dbReference>
<dbReference type="PANTHER" id="PTHR11615">
    <property type="entry name" value="NITRATE, FORMATE, IRON DEHYDROGENASE"/>
    <property type="match status" value="1"/>
</dbReference>
<dbReference type="SMART" id="SM00929">
    <property type="entry name" value="NADH-G_4Fe-4S_3"/>
    <property type="match status" value="1"/>
</dbReference>
<dbReference type="Pfam" id="PF10588">
    <property type="entry name" value="NADH-G_4Fe-4S_3"/>
    <property type="match status" value="1"/>
</dbReference>
<dbReference type="PROSITE" id="PS51839">
    <property type="entry name" value="4FE4S_HC3"/>
    <property type="match status" value="1"/>
</dbReference>
<evidence type="ECO:0000259" key="6">
    <source>
        <dbReference type="PROSITE" id="PS51085"/>
    </source>
</evidence>
<protein>
    <submittedName>
        <fullName evidence="9">Fe-only hydrogenase, catalytic subunit alpha</fullName>
    </submittedName>
</protein>
<dbReference type="InterPro" id="IPR036991">
    <property type="entry name" value="Fe_hydrogenase_ssu_sf"/>
</dbReference>
<feature type="domain" description="4Fe-4S ferredoxin-type" evidence="7">
    <location>
        <begin position="214"/>
        <end position="244"/>
    </location>
</feature>
<dbReference type="InterPro" id="IPR004108">
    <property type="entry name" value="Fe_hydrogenase_lsu_C"/>
</dbReference>
<dbReference type="Pfam" id="PF02906">
    <property type="entry name" value="Fe_hyd_lg_C"/>
    <property type="match status" value="1"/>
</dbReference>
<dbReference type="GO" id="GO:0005506">
    <property type="term" value="F:iron ion binding"/>
    <property type="evidence" value="ECO:0007669"/>
    <property type="project" value="InterPro"/>
</dbReference>
<evidence type="ECO:0000256" key="4">
    <source>
        <dbReference type="ARBA" id="ARBA00023004"/>
    </source>
</evidence>
<feature type="domain" description="4Fe-4S His(Cys)3-ligated-type" evidence="8">
    <location>
        <begin position="80"/>
        <end position="119"/>
    </location>
</feature>
<feature type="domain" description="2Fe-2S ferredoxin-type" evidence="6">
    <location>
        <begin position="1"/>
        <end position="80"/>
    </location>
</feature>
<dbReference type="Gene3D" id="3.10.20.740">
    <property type="match status" value="1"/>
</dbReference>
<dbReference type="InterPro" id="IPR017896">
    <property type="entry name" value="4Fe4S_Fe-S-bd"/>
</dbReference>
<keyword evidence="3" id="KW-0677">Repeat</keyword>
<dbReference type="GO" id="GO:0051539">
    <property type="term" value="F:4 iron, 4 sulfur cluster binding"/>
    <property type="evidence" value="ECO:0007669"/>
    <property type="project" value="UniProtKB-KW"/>
</dbReference>
<proteinExistence type="predicted"/>
<dbReference type="Proteomes" id="UP000034516">
    <property type="component" value="Unassembled WGS sequence"/>
</dbReference>
<dbReference type="InterPro" id="IPR019574">
    <property type="entry name" value="NADH_UbQ_OxRdtase_Gsu_4Fe4S-bd"/>
</dbReference>
<comment type="caution">
    <text evidence="9">The sequence shown here is derived from an EMBL/GenBank/DDBJ whole genome shotgun (WGS) entry which is preliminary data.</text>
</comment>
<dbReference type="Gene3D" id="3.30.70.20">
    <property type="match status" value="1"/>
</dbReference>
<evidence type="ECO:0000256" key="3">
    <source>
        <dbReference type="ARBA" id="ARBA00022737"/>
    </source>
</evidence>
<dbReference type="CDD" id="cd00207">
    <property type="entry name" value="fer2"/>
    <property type="match status" value="1"/>
</dbReference>
<dbReference type="InterPro" id="IPR009016">
    <property type="entry name" value="Fe_hydrogenase"/>
</dbReference>
<dbReference type="GO" id="GO:0008901">
    <property type="term" value="F:ferredoxin hydrogenase activity"/>
    <property type="evidence" value="ECO:0007669"/>
    <property type="project" value="InterPro"/>
</dbReference>
<sequence>MLLDNFITINQKKYSFTAGETILAVCLRNEIFIPALCKHPDLEAQGKCRVCLVEVAGRGLATACSTPAENDLNIKTNTVEVKRARRTNLEMIYAEHIEKCDACIQEHNCALKKFAESYGLKLTRFQDRKGKSPLWHFGALSPQRLVQEQKEVARHFKDQKEIKFRQAQLELHGQGFVEFDSAKCIDCGICTEVCSNRQTVDFCETAGKGFTTQTKPVDDETKDCVYCGQCIVHCPVGAIQGVPHWSAVEELLKNKKKLGKIMIGQIAPSIRTSIGEEFNLPYGEVMTGQLAGSLKKLGFDAAFDVTVGADFTTYEEARELVEWLEKGKDRPMITSCCPGWVRFAEFYLPDFVSHLTTTRSPEIISGMMAKTYWAKLKKVRPEDVIVVSIMPCTAKKQEISLARQRLPNGLPAVDFVLTTREYGYLLKKHQIDLAKIKPKPMDDPLGVSSGAGVIYGASGGVMESALRTAEYFLQVKKETGSWQKVIRGEKHYCRGGSAKSSLCRTRLEFKEVRGDEAVKTAIVKLAGVKLKVAVVHGLGNARKLLTAIKAKKVKYDYVEVMACPGGCIGGGGQPVPTNAEIRKKRAASLYAVDKNLPIRAAHLNETVLKIYREYLKGDPKLIEALLHCRYKIGERRGYI</sequence>
<dbReference type="Pfam" id="PF13510">
    <property type="entry name" value="Fer2_4"/>
    <property type="match status" value="1"/>
</dbReference>
<reference evidence="9 10" key="1">
    <citation type="journal article" date="2015" name="Nature">
        <title>rRNA introns, odd ribosomes, and small enigmatic genomes across a large radiation of phyla.</title>
        <authorList>
            <person name="Brown C.T."/>
            <person name="Hug L.A."/>
            <person name="Thomas B.C."/>
            <person name="Sharon I."/>
            <person name="Castelle C.J."/>
            <person name="Singh A."/>
            <person name="Wilkins M.J."/>
            <person name="Williams K.H."/>
            <person name="Banfield J.F."/>
        </authorList>
    </citation>
    <scope>NUCLEOTIDE SEQUENCE [LARGE SCALE GENOMIC DNA]</scope>
</reference>
<keyword evidence="5" id="KW-0411">Iron-sulfur</keyword>
<name>A0A0G1B0T1_9BACT</name>
<dbReference type="PATRIC" id="fig|1618677.3.peg.814"/>
<accession>A0A0G1B0T1</accession>
<dbReference type="Gene3D" id="3.40.50.1780">
    <property type="match status" value="1"/>
</dbReference>
<dbReference type="NCBIfam" id="TIGR02512">
    <property type="entry name" value="FeFe_hydrog_A"/>
    <property type="match status" value="1"/>
</dbReference>
<keyword evidence="2" id="KW-0479">Metal-binding</keyword>
<dbReference type="SUPFAM" id="SSF54862">
    <property type="entry name" value="4Fe-4S ferredoxins"/>
    <property type="match status" value="1"/>
</dbReference>
<dbReference type="SUPFAM" id="SSF53920">
    <property type="entry name" value="Fe-only hydrogenase"/>
    <property type="match status" value="1"/>
</dbReference>